<protein>
    <submittedName>
        <fullName evidence="2">Uncharacterized protein</fullName>
    </submittedName>
</protein>
<name>A0A8J4E718_9ACTN</name>
<keyword evidence="1" id="KW-0472">Membrane</keyword>
<organism evidence="2 3">
    <name type="scientific">Virgisporangium aurantiacum</name>
    <dbReference type="NCBI Taxonomy" id="175570"/>
    <lineage>
        <taxon>Bacteria</taxon>
        <taxon>Bacillati</taxon>
        <taxon>Actinomycetota</taxon>
        <taxon>Actinomycetes</taxon>
        <taxon>Micromonosporales</taxon>
        <taxon>Micromonosporaceae</taxon>
        <taxon>Virgisporangium</taxon>
    </lineage>
</organism>
<dbReference type="RefSeq" id="WP_204011129.1">
    <property type="nucleotide sequence ID" value="NZ_BOPG01000103.1"/>
</dbReference>
<keyword evidence="3" id="KW-1185">Reference proteome</keyword>
<dbReference type="AlphaFoldDB" id="A0A8J4E718"/>
<feature type="transmembrane region" description="Helical" evidence="1">
    <location>
        <begin position="42"/>
        <end position="60"/>
    </location>
</feature>
<dbReference type="EMBL" id="BOPG01000103">
    <property type="protein sequence ID" value="GIJ63819.1"/>
    <property type="molecule type" value="Genomic_DNA"/>
</dbReference>
<reference evidence="2" key="1">
    <citation type="submission" date="2021-01" db="EMBL/GenBank/DDBJ databases">
        <title>Whole genome shotgun sequence of Virgisporangium aurantiacum NBRC 16421.</title>
        <authorList>
            <person name="Komaki H."/>
            <person name="Tamura T."/>
        </authorList>
    </citation>
    <scope>NUCLEOTIDE SEQUENCE</scope>
    <source>
        <strain evidence="2">NBRC 16421</strain>
    </source>
</reference>
<evidence type="ECO:0000313" key="2">
    <source>
        <dbReference type="EMBL" id="GIJ63819.1"/>
    </source>
</evidence>
<keyword evidence="1" id="KW-0812">Transmembrane</keyword>
<comment type="caution">
    <text evidence="2">The sequence shown here is derived from an EMBL/GenBank/DDBJ whole genome shotgun (WGS) entry which is preliminary data.</text>
</comment>
<evidence type="ECO:0000256" key="1">
    <source>
        <dbReference type="SAM" id="Phobius"/>
    </source>
</evidence>
<evidence type="ECO:0000313" key="3">
    <source>
        <dbReference type="Proteomes" id="UP000612585"/>
    </source>
</evidence>
<dbReference type="Proteomes" id="UP000612585">
    <property type="component" value="Unassembled WGS sequence"/>
</dbReference>
<proteinExistence type="predicted"/>
<sequence length="327" mass="34680">MTDLTDALRRSLTDNAHHAPDVVGLDARVYARSRRIGWRRRGLVATGMALALAITTPMAVRLMPDDRIDRPADVPALEPNTAPPPEVPVRVTYLPSQVSDVQPLVWTWPGGSGLRYHTAGHGAGTVPMIWVNVQAADPRTEEGTETVSDTTVHGKPATVIETSMGDWRGIAWQRTPDAWTVVWGDVSATAVARADAQMLTAVAAGIADGGTTGQVPVTLAVVPRGYVVGEIRDVTTRLCPDPCAPEPGSRDITVELERADGSPTPPGTRMPVGQRTGWLDRTETGSVLRVPLDDGTVLRVQAPLPDADLVELAAGVTVTPGFRPTGG</sequence>
<accession>A0A8J4E718</accession>
<keyword evidence="1" id="KW-1133">Transmembrane helix</keyword>
<gene>
    <name evidence="2" type="ORF">Vau01_113350</name>
</gene>